<organism evidence="1 2">
    <name type="scientific">Candidatus Hakubella thermalkaliphila</name>
    <dbReference type="NCBI Taxonomy" id="2754717"/>
    <lineage>
        <taxon>Bacteria</taxon>
        <taxon>Bacillati</taxon>
        <taxon>Actinomycetota</taxon>
        <taxon>Actinomycetota incertae sedis</taxon>
        <taxon>Candidatus Hakubellales</taxon>
        <taxon>Candidatus Hakubellaceae</taxon>
        <taxon>Candidatus Hakubella</taxon>
    </lineage>
</organism>
<gene>
    <name evidence="1" type="ORF">HKBW3S42_01486</name>
</gene>
<feature type="non-terminal residue" evidence="1">
    <location>
        <position position="60"/>
    </location>
</feature>
<dbReference type="AlphaFoldDB" id="A0A6V8PKG6"/>
<sequence length="60" mass="6853">MFTNYVVLFVGYSHNDLIIQYLARGLPPDTPRYVLTQSVYAQYCKSLGFCTLSSPTRDVE</sequence>
<reference evidence="1 2" key="1">
    <citation type="journal article" date="2020" name="Front. Microbiol.">
        <title>Single-cell genomics of novel Actinobacteria with the Wood-Ljungdahl pathway discovered in a serpentinizing system.</title>
        <authorList>
            <person name="Merino N."/>
            <person name="Kawai M."/>
            <person name="Boyd E.S."/>
            <person name="Colman D.R."/>
            <person name="McGlynn S.E."/>
            <person name="Nealson K.H."/>
            <person name="Kurokawa K."/>
            <person name="Hongoh Y."/>
        </authorList>
    </citation>
    <scope>NUCLEOTIDE SEQUENCE [LARGE SCALE GENOMIC DNA]</scope>
    <source>
        <strain evidence="1 2">S42</strain>
    </source>
</reference>
<evidence type="ECO:0000313" key="1">
    <source>
        <dbReference type="EMBL" id="GFP33165.1"/>
    </source>
</evidence>
<protein>
    <submittedName>
        <fullName evidence="1">Uncharacterized protein</fullName>
    </submittedName>
</protein>
<accession>A0A6V8PKG6</accession>
<comment type="caution">
    <text evidence="1">The sequence shown here is derived from an EMBL/GenBank/DDBJ whole genome shotgun (WGS) entry which is preliminary data.</text>
</comment>
<dbReference type="EMBL" id="BLSA01000304">
    <property type="protein sequence ID" value="GFP33165.1"/>
    <property type="molecule type" value="Genomic_DNA"/>
</dbReference>
<dbReference type="Proteomes" id="UP000568877">
    <property type="component" value="Unassembled WGS sequence"/>
</dbReference>
<name>A0A6V8PKG6_9ACTN</name>
<proteinExistence type="predicted"/>
<evidence type="ECO:0000313" key="2">
    <source>
        <dbReference type="Proteomes" id="UP000568877"/>
    </source>
</evidence>